<proteinExistence type="predicted"/>
<accession>A0A520S6E6</accession>
<organism evidence="3 4">
    <name type="scientific">OM182 bacterium</name>
    <dbReference type="NCBI Taxonomy" id="2510334"/>
    <lineage>
        <taxon>Bacteria</taxon>
        <taxon>Pseudomonadati</taxon>
        <taxon>Pseudomonadota</taxon>
        <taxon>Gammaproteobacteria</taxon>
        <taxon>OMG group</taxon>
        <taxon>OM182 clade</taxon>
    </lineage>
</organism>
<sequence length="68" mass="7406">MRELFLRIGNSCRSQMAEGWARAIASKLPVRNQFEVASAGLEAYGLNPRALAVMAEDGIDITSQTSHV</sequence>
<dbReference type="Gene3D" id="3.40.50.2300">
    <property type="match status" value="1"/>
</dbReference>
<name>A0A520S6E6_9GAMM</name>
<evidence type="ECO:0000313" key="3">
    <source>
        <dbReference type="EMBL" id="RZO78021.1"/>
    </source>
</evidence>
<dbReference type="SUPFAM" id="SSF52788">
    <property type="entry name" value="Phosphotyrosine protein phosphatases I"/>
    <property type="match status" value="1"/>
</dbReference>
<dbReference type="EMBL" id="SHAH01000007">
    <property type="protein sequence ID" value="RZO78021.1"/>
    <property type="molecule type" value="Genomic_DNA"/>
</dbReference>
<dbReference type="AlphaFoldDB" id="A0A520S6E6"/>
<dbReference type="PANTHER" id="PTHR43428">
    <property type="entry name" value="ARSENATE REDUCTASE"/>
    <property type="match status" value="1"/>
</dbReference>
<protein>
    <recommendedName>
        <fullName evidence="2">Phosphotyrosine protein phosphatase I domain-containing protein</fullName>
    </recommendedName>
</protein>
<dbReference type="PANTHER" id="PTHR43428:SF1">
    <property type="entry name" value="ARSENATE REDUCTASE"/>
    <property type="match status" value="1"/>
</dbReference>
<keyword evidence="1" id="KW-0059">Arsenical resistance</keyword>
<gene>
    <name evidence="3" type="ORF">EVA69_00990</name>
</gene>
<dbReference type="InterPro" id="IPR023485">
    <property type="entry name" value="Ptyr_pPase"/>
</dbReference>
<feature type="domain" description="Phosphotyrosine protein phosphatase I" evidence="2">
    <location>
        <begin position="4"/>
        <end position="66"/>
    </location>
</feature>
<evidence type="ECO:0000259" key="2">
    <source>
        <dbReference type="Pfam" id="PF01451"/>
    </source>
</evidence>
<evidence type="ECO:0000313" key="4">
    <source>
        <dbReference type="Proteomes" id="UP000320404"/>
    </source>
</evidence>
<dbReference type="Proteomes" id="UP000320404">
    <property type="component" value="Unassembled WGS sequence"/>
</dbReference>
<dbReference type="GO" id="GO:0046685">
    <property type="term" value="P:response to arsenic-containing substance"/>
    <property type="evidence" value="ECO:0007669"/>
    <property type="project" value="UniProtKB-KW"/>
</dbReference>
<dbReference type="Pfam" id="PF01451">
    <property type="entry name" value="LMWPc"/>
    <property type="match status" value="1"/>
</dbReference>
<reference evidence="3 4" key="1">
    <citation type="submission" date="2019-02" db="EMBL/GenBank/DDBJ databases">
        <title>Prokaryotic population dynamics and viral predation in marine succession experiment using metagenomics: the confinement effect.</title>
        <authorList>
            <person name="Haro-Moreno J.M."/>
            <person name="Rodriguez-Valera F."/>
            <person name="Lopez-Perez M."/>
        </authorList>
    </citation>
    <scope>NUCLEOTIDE SEQUENCE [LARGE SCALE GENOMIC DNA]</scope>
    <source>
        <strain evidence="3">MED-G158</strain>
    </source>
</reference>
<dbReference type="InterPro" id="IPR036196">
    <property type="entry name" value="Ptyr_pPase_sf"/>
</dbReference>
<evidence type="ECO:0000256" key="1">
    <source>
        <dbReference type="ARBA" id="ARBA00022849"/>
    </source>
</evidence>
<comment type="caution">
    <text evidence="3">The sequence shown here is derived from an EMBL/GenBank/DDBJ whole genome shotgun (WGS) entry which is preliminary data.</text>
</comment>